<dbReference type="Pfam" id="PF00171">
    <property type="entry name" value="Aldedh"/>
    <property type="match status" value="1"/>
</dbReference>
<sequence length="493" mass="51597">MVHAYDPRTGEPLGEPFPDATEAEVDAVVRAAEAAGRSWRALPAAERADVLDAVGDALAARVEDLWRSADAETALGEPRLRGEVARAAGQFKLFARVLRDGGYVGAVIDHADPSATPPRPDVRRMAQPLPGVVGVFSASNFPLAFSVAGGDTASALAAGCPVVVKAHPSHPRTSELSAEVIRSALPDAALLGLVHGMDAGRHLVQHPVVSAVGFTGSIPGGKAIQKLIAEREEPIPFYGELGSVNPVVVLPSALKGDVKALAAGYAASLSLGVGQFCTNPGLVFAPDDEGLREAVVEAVAQTTGGPMLSERIKDGFLDGLRRLSRLERIAEGAPGDGPWAATPQVFTTHLTAFAADLPGSAEECFGPASIVVTYDDPAELPAVLERMPGSLTATVHSTDPSEAAAVVETLRRKAGRLIWNGWPTGVAVNWAMHHGGPWPASTAPAHTSVGARAIDRWLVPVAYQDWPEELLPPELRDTNPLGIPRRVDGTLRV</sequence>
<evidence type="ECO:0000313" key="4">
    <source>
        <dbReference type="Proteomes" id="UP000217103"/>
    </source>
</evidence>
<dbReference type="AlphaFoldDB" id="A0A1H1FIF5"/>
<dbReference type="SUPFAM" id="SSF53720">
    <property type="entry name" value="ALDH-like"/>
    <property type="match status" value="1"/>
</dbReference>
<dbReference type="STRING" id="35622.SAMN04489764_3002"/>
<evidence type="ECO:0000313" key="3">
    <source>
        <dbReference type="EMBL" id="SDR00624.1"/>
    </source>
</evidence>
<dbReference type="Gene3D" id="3.40.605.10">
    <property type="entry name" value="Aldehyde Dehydrogenase, Chain A, domain 1"/>
    <property type="match status" value="1"/>
</dbReference>
<proteinExistence type="predicted"/>
<name>A0A1H1FIF5_9ACTN</name>
<dbReference type="RefSeq" id="WP_093259595.1">
    <property type="nucleotide sequence ID" value="NZ_FNKK01000002.1"/>
</dbReference>
<evidence type="ECO:0000259" key="2">
    <source>
        <dbReference type="Pfam" id="PF00171"/>
    </source>
</evidence>
<keyword evidence="4" id="KW-1185">Reference proteome</keyword>
<dbReference type="PANTHER" id="PTHR43353">
    <property type="entry name" value="SUCCINATE-SEMIALDEHYDE DEHYDROGENASE, MITOCHONDRIAL"/>
    <property type="match status" value="1"/>
</dbReference>
<dbReference type="InterPro" id="IPR016161">
    <property type="entry name" value="Ald_DH/histidinol_DH"/>
</dbReference>
<evidence type="ECO:0000256" key="1">
    <source>
        <dbReference type="ARBA" id="ARBA00023002"/>
    </source>
</evidence>
<gene>
    <name evidence="3" type="ORF">SAMN04489764_3002</name>
</gene>
<dbReference type="Gene3D" id="3.40.309.10">
    <property type="entry name" value="Aldehyde Dehydrogenase, Chain A, domain 2"/>
    <property type="match status" value="1"/>
</dbReference>
<dbReference type="OrthoDB" id="9770537at2"/>
<protein>
    <submittedName>
        <fullName evidence="3">NADP-dependent aldehyde dehydrogenase</fullName>
    </submittedName>
</protein>
<dbReference type="EMBL" id="FNKK01000002">
    <property type="protein sequence ID" value="SDR00624.1"/>
    <property type="molecule type" value="Genomic_DNA"/>
</dbReference>
<dbReference type="InterPro" id="IPR016162">
    <property type="entry name" value="Ald_DH_N"/>
</dbReference>
<dbReference type="CDD" id="cd07129">
    <property type="entry name" value="ALDH_KGSADH"/>
    <property type="match status" value="1"/>
</dbReference>
<keyword evidence="1" id="KW-0560">Oxidoreductase</keyword>
<dbReference type="PANTHER" id="PTHR43353:SF3">
    <property type="entry name" value="ALDEHYDE DEHYDROGENASE-RELATED"/>
    <property type="match status" value="1"/>
</dbReference>
<organism evidence="3 4">
    <name type="scientific">Thermostaphylospora chromogena</name>
    <dbReference type="NCBI Taxonomy" id="35622"/>
    <lineage>
        <taxon>Bacteria</taxon>
        <taxon>Bacillati</taxon>
        <taxon>Actinomycetota</taxon>
        <taxon>Actinomycetes</taxon>
        <taxon>Streptosporangiales</taxon>
        <taxon>Thermomonosporaceae</taxon>
        <taxon>Thermostaphylospora</taxon>
    </lineage>
</organism>
<accession>A0A1H1FIF5</accession>
<dbReference type="GO" id="GO:0016620">
    <property type="term" value="F:oxidoreductase activity, acting on the aldehyde or oxo group of donors, NAD or NADP as acceptor"/>
    <property type="evidence" value="ECO:0007669"/>
    <property type="project" value="InterPro"/>
</dbReference>
<dbReference type="InterPro" id="IPR044151">
    <property type="entry name" value="ALDH_KGSADH"/>
</dbReference>
<feature type="domain" description="Aldehyde dehydrogenase" evidence="2">
    <location>
        <begin position="3"/>
        <end position="436"/>
    </location>
</feature>
<reference evidence="3 4" key="1">
    <citation type="submission" date="2016-10" db="EMBL/GenBank/DDBJ databases">
        <authorList>
            <person name="de Groot N.N."/>
        </authorList>
    </citation>
    <scope>NUCLEOTIDE SEQUENCE [LARGE SCALE GENOMIC DNA]</scope>
    <source>
        <strain evidence="3 4">DSM 43794</strain>
    </source>
</reference>
<dbReference type="InterPro" id="IPR015590">
    <property type="entry name" value="Aldehyde_DH_dom"/>
</dbReference>
<dbReference type="InterPro" id="IPR016163">
    <property type="entry name" value="Ald_DH_C"/>
</dbReference>
<dbReference type="InterPro" id="IPR050740">
    <property type="entry name" value="Aldehyde_DH_Superfamily"/>
</dbReference>
<dbReference type="Proteomes" id="UP000217103">
    <property type="component" value="Unassembled WGS sequence"/>
</dbReference>